<dbReference type="EMBL" id="JBHFFA010000008">
    <property type="protein sequence ID" value="KAL2608687.1"/>
    <property type="molecule type" value="Genomic_DNA"/>
</dbReference>
<reference evidence="1 2" key="1">
    <citation type="submission" date="2024-09" db="EMBL/GenBank/DDBJ databases">
        <title>Chromosome-scale assembly of Riccia fluitans.</title>
        <authorList>
            <person name="Paukszto L."/>
            <person name="Sawicki J."/>
            <person name="Karawczyk K."/>
            <person name="Piernik-Szablinska J."/>
            <person name="Szczecinska M."/>
            <person name="Mazdziarz M."/>
        </authorList>
    </citation>
    <scope>NUCLEOTIDE SEQUENCE [LARGE SCALE GENOMIC DNA]</scope>
    <source>
        <strain evidence="1">Rf_01</strain>
        <tissue evidence="1">Aerial parts of the thallus</tissue>
    </source>
</reference>
<keyword evidence="2" id="KW-1185">Reference proteome</keyword>
<organism evidence="1 2">
    <name type="scientific">Riccia fluitans</name>
    <dbReference type="NCBI Taxonomy" id="41844"/>
    <lineage>
        <taxon>Eukaryota</taxon>
        <taxon>Viridiplantae</taxon>
        <taxon>Streptophyta</taxon>
        <taxon>Embryophyta</taxon>
        <taxon>Marchantiophyta</taxon>
        <taxon>Marchantiopsida</taxon>
        <taxon>Marchantiidae</taxon>
        <taxon>Marchantiales</taxon>
        <taxon>Ricciaceae</taxon>
        <taxon>Riccia</taxon>
    </lineage>
</organism>
<evidence type="ECO:0000313" key="1">
    <source>
        <dbReference type="EMBL" id="KAL2608687.1"/>
    </source>
</evidence>
<dbReference type="AlphaFoldDB" id="A0ABD1XIC2"/>
<evidence type="ECO:0000313" key="2">
    <source>
        <dbReference type="Proteomes" id="UP001605036"/>
    </source>
</evidence>
<protein>
    <submittedName>
        <fullName evidence="1">Uncharacterized protein</fullName>
    </submittedName>
</protein>
<proteinExistence type="predicted"/>
<dbReference type="Proteomes" id="UP001605036">
    <property type="component" value="Unassembled WGS sequence"/>
</dbReference>
<accession>A0ABD1XIC2</accession>
<sequence>MRQERQGAQRWRGRPRMIMARNGVVVVVAAAGCGFQGSNHLTGDSESPADMQIVGRGESSRLSCGLSKVPVWKS</sequence>
<gene>
    <name evidence="1" type="ORF">R1flu_027260</name>
</gene>
<comment type="caution">
    <text evidence="1">The sequence shown here is derived from an EMBL/GenBank/DDBJ whole genome shotgun (WGS) entry which is preliminary data.</text>
</comment>
<dbReference type="PROSITE" id="PS51257">
    <property type="entry name" value="PROKAR_LIPOPROTEIN"/>
    <property type="match status" value="1"/>
</dbReference>
<name>A0ABD1XIC2_9MARC</name>